<evidence type="ECO:0000256" key="1">
    <source>
        <dbReference type="ARBA" id="ARBA00004651"/>
    </source>
</evidence>
<evidence type="ECO:0000259" key="7">
    <source>
        <dbReference type="Pfam" id="PF02687"/>
    </source>
</evidence>
<feature type="transmembrane region" description="Helical" evidence="6">
    <location>
        <begin position="54"/>
        <end position="80"/>
    </location>
</feature>
<dbReference type="InterPro" id="IPR003838">
    <property type="entry name" value="ABC3_permease_C"/>
</dbReference>
<comment type="caution">
    <text evidence="8">The sequence shown here is derived from an EMBL/GenBank/DDBJ whole genome shotgun (WGS) entry which is preliminary data.</text>
</comment>
<proteinExistence type="inferred from homology"/>
<keyword evidence="5 6" id="KW-0472">Membrane</keyword>
<dbReference type="InterPro" id="IPR027022">
    <property type="entry name" value="ABC_permease_BceB-typ"/>
</dbReference>
<name>A0ABV0ENI5_9ENTE</name>
<dbReference type="InterPro" id="IPR052536">
    <property type="entry name" value="ABC-4_Integral_Memb_Prot"/>
</dbReference>
<comment type="similarity">
    <text evidence="6">Belongs to the ABC-4 integral membrane protein family.</text>
</comment>
<keyword evidence="6" id="KW-0813">Transport</keyword>
<accession>A0ABV0ENI5</accession>
<feature type="transmembrane region" description="Helical" evidence="6">
    <location>
        <begin position="645"/>
        <end position="666"/>
    </location>
</feature>
<evidence type="ECO:0000256" key="3">
    <source>
        <dbReference type="ARBA" id="ARBA00022692"/>
    </source>
</evidence>
<keyword evidence="3 6" id="KW-0812">Transmembrane</keyword>
<reference evidence="8 9" key="2">
    <citation type="submission" date="2024-02" db="EMBL/GenBank/DDBJ databases">
        <title>The Genome Sequence of Enterococcus sp. DIV0159.</title>
        <authorList>
            <person name="Earl A."/>
            <person name="Manson A."/>
            <person name="Gilmore M."/>
            <person name="Sanders J."/>
            <person name="Shea T."/>
            <person name="Howe W."/>
            <person name="Livny J."/>
            <person name="Cuomo C."/>
            <person name="Neafsey D."/>
            <person name="Birren B."/>
        </authorList>
    </citation>
    <scope>NUCLEOTIDE SEQUENCE [LARGE SCALE GENOMIC DNA]</scope>
    <source>
        <strain evidence="8 9">665A</strain>
    </source>
</reference>
<evidence type="ECO:0000256" key="4">
    <source>
        <dbReference type="ARBA" id="ARBA00022989"/>
    </source>
</evidence>
<dbReference type="Pfam" id="PF02687">
    <property type="entry name" value="FtsX"/>
    <property type="match status" value="1"/>
</dbReference>
<dbReference type="PANTHER" id="PTHR46795:SF3">
    <property type="entry name" value="ABC TRANSPORTER PERMEASE"/>
    <property type="match status" value="1"/>
</dbReference>
<comment type="subcellular location">
    <subcellularLocation>
        <location evidence="1 6">Cell membrane</location>
        <topology evidence="1 6">Multi-pass membrane protein</topology>
    </subcellularLocation>
</comment>
<gene>
    <name evidence="8" type="ORF">JZO67_002128</name>
</gene>
<feature type="domain" description="ABC3 transporter permease C-terminal" evidence="7">
    <location>
        <begin position="60"/>
        <end position="169"/>
    </location>
</feature>
<feature type="transmembrane region" description="Helical" evidence="6">
    <location>
        <begin position="16"/>
        <end position="34"/>
    </location>
</feature>
<dbReference type="Proteomes" id="UP000664357">
    <property type="component" value="Unassembled WGS sequence"/>
</dbReference>
<sequence length="674" mass="77818">MLIKLAWKSFKKQAKGYLLFFFSMVFAVMVYYSFTTMNNEQLSQRGAATGNNIVTMLALGSLLIVLILIFFMLSASRFLIENRRKDVAVFHLYGLKYYQICLLFIFEFLFIGLLSFISGILLGILFSRLFSMVLLKAMDLSVQVKFFFSANAVGTTGLVLLIILGLVSLQTLWLVSGYRLSSFRKEEKPRRRISHLNMGQKVLAILGALLLISGWTAAVFYIKVVNLFIQQFGFLRANLNTMLGIFAVCVVGTYLFYNYTLRWFYIRRTSRSYHNLRVLSRSEGLFRSYRERNFLGTVTIFLGLALTFLGATAATVSIQMNRVTEVAPVSLMMDRGSFEQVAPIIQEKMPSFEQQTLTFKSVGGIQPLMVTGEGVEERPEVIDLVALSTYQKFQQLSLRLADIQLKDTNDAVMLTPFQPVFREYWHYSRTVNLIDEKLEVRRLETNYMGDPSLHYGQNLLVVSDELFQKVNGITYQLEAVNVPDDQEAKLSQLVEKKINYDWIDPITYELNWKDKQLTGELISGDDHSSNPNRFATYRANYVSYEETYRTSRSSAGLSLFVFTFVVMIFIVITASTVSLRQLSDTSNQKERYRLLSHLGINQKDLKQLIYRENQMLFFPPVLLGLIHSFFAIYVFSQVVESADYWFVYLFFGILLIVYSIFFYLTYRYQRKLLL</sequence>
<evidence type="ECO:0000313" key="8">
    <source>
        <dbReference type="EMBL" id="MEO1770177.1"/>
    </source>
</evidence>
<feature type="transmembrane region" description="Helical" evidence="6">
    <location>
        <begin position="557"/>
        <end position="579"/>
    </location>
</feature>
<organism evidence="8 9">
    <name type="scientific">Candidatus Enterococcus ferrettii</name>
    <dbReference type="NCBI Taxonomy" id="2815324"/>
    <lineage>
        <taxon>Bacteria</taxon>
        <taxon>Bacillati</taxon>
        <taxon>Bacillota</taxon>
        <taxon>Bacilli</taxon>
        <taxon>Lactobacillales</taxon>
        <taxon>Enterococcaceae</taxon>
        <taxon>Enterococcus</taxon>
    </lineage>
</organism>
<evidence type="ECO:0000256" key="6">
    <source>
        <dbReference type="PIRNR" id="PIRNR018968"/>
    </source>
</evidence>
<keyword evidence="9" id="KW-1185">Reference proteome</keyword>
<reference evidence="8 9" key="1">
    <citation type="submission" date="2021-03" db="EMBL/GenBank/DDBJ databases">
        <authorList>
            <person name="Gilmore M.S."/>
            <person name="Schwartzman J."/>
            <person name="Van Tyne D."/>
            <person name="Martin M."/>
            <person name="Earl A.M."/>
            <person name="Manson A.L."/>
            <person name="Straub T."/>
            <person name="Salamzade R."/>
            <person name="Saavedra J."/>
            <person name="Lebreton F."/>
            <person name="Prichula J."/>
            <person name="Schaufler K."/>
            <person name="Gaca A."/>
            <person name="Sgardioli B."/>
            <person name="Wagenaar J."/>
            <person name="Strong T."/>
        </authorList>
    </citation>
    <scope>NUCLEOTIDE SEQUENCE [LARGE SCALE GENOMIC DNA]</scope>
    <source>
        <strain evidence="8 9">665A</strain>
    </source>
</reference>
<dbReference type="EMBL" id="JAFREL020000001">
    <property type="protein sequence ID" value="MEO1770177.1"/>
    <property type="molecule type" value="Genomic_DNA"/>
</dbReference>
<keyword evidence="2 6" id="KW-1003">Cell membrane</keyword>
<dbReference type="PIRSF" id="PIRSF018968">
    <property type="entry name" value="ABC_permease_BceB"/>
    <property type="match status" value="1"/>
</dbReference>
<feature type="transmembrane region" description="Helical" evidence="6">
    <location>
        <begin position="146"/>
        <end position="175"/>
    </location>
</feature>
<feature type="transmembrane region" description="Helical" evidence="6">
    <location>
        <begin position="242"/>
        <end position="261"/>
    </location>
</feature>
<feature type="transmembrane region" description="Helical" evidence="6">
    <location>
        <begin position="202"/>
        <end position="222"/>
    </location>
</feature>
<feature type="transmembrane region" description="Helical" evidence="6">
    <location>
        <begin position="100"/>
        <end position="126"/>
    </location>
</feature>
<feature type="transmembrane region" description="Helical" evidence="6">
    <location>
        <begin position="294"/>
        <end position="316"/>
    </location>
</feature>
<dbReference type="RefSeq" id="WP_207703627.1">
    <property type="nucleotide sequence ID" value="NZ_JAFREL020000001.1"/>
</dbReference>
<dbReference type="PANTHER" id="PTHR46795">
    <property type="entry name" value="ABC TRANSPORTER PERMEASE-RELATED-RELATED"/>
    <property type="match status" value="1"/>
</dbReference>
<evidence type="ECO:0000313" key="9">
    <source>
        <dbReference type="Proteomes" id="UP000664357"/>
    </source>
</evidence>
<feature type="transmembrane region" description="Helical" evidence="6">
    <location>
        <begin position="616"/>
        <end position="639"/>
    </location>
</feature>
<keyword evidence="4 6" id="KW-1133">Transmembrane helix</keyword>
<evidence type="ECO:0000256" key="2">
    <source>
        <dbReference type="ARBA" id="ARBA00022475"/>
    </source>
</evidence>
<protein>
    <recommendedName>
        <fullName evidence="7">ABC3 transporter permease C-terminal domain-containing protein</fullName>
    </recommendedName>
</protein>
<evidence type="ECO:0000256" key="5">
    <source>
        <dbReference type="ARBA" id="ARBA00023136"/>
    </source>
</evidence>